<evidence type="ECO:0000256" key="2">
    <source>
        <dbReference type="SAM" id="Phobius"/>
    </source>
</evidence>
<evidence type="ECO:0000313" key="4">
    <source>
        <dbReference type="Proteomes" id="UP000199657"/>
    </source>
</evidence>
<accession>A0A1H8V9C9</accession>
<dbReference type="Proteomes" id="UP000199657">
    <property type="component" value="Unassembled WGS sequence"/>
</dbReference>
<name>A0A1H8V9C9_9GAMM</name>
<organism evidence="3 4">
    <name type="scientific">Aquisalimonas asiatica</name>
    <dbReference type="NCBI Taxonomy" id="406100"/>
    <lineage>
        <taxon>Bacteria</taxon>
        <taxon>Pseudomonadati</taxon>
        <taxon>Pseudomonadota</taxon>
        <taxon>Gammaproteobacteria</taxon>
        <taxon>Chromatiales</taxon>
        <taxon>Ectothiorhodospiraceae</taxon>
        <taxon>Aquisalimonas</taxon>
    </lineage>
</organism>
<dbReference type="STRING" id="406100.SAMN04488052_11076"/>
<dbReference type="EMBL" id="FOEG01000010">
    <property type="protein sequence ID" value="SEP11428.1"/>
    <property type="molecule type" value="Genomic_DNA"/>
</dbReference>
<keyword evidence="4" id="KW-1185">Reference proteome</keyword>
<feature type="transmembrane region" description="Helical" evidence="2">
    <location>
        <begin position="125"/>
        <end position="146"/>
    </location>
</feature>
<feature type="transmembrane region" description="Helical" evidence="2">
    <location>
        <begin position="7"/>
        <end position="27"/>
    </location>
</feature>
<gene>
    <name evidence="3" type="ORF">SAMN04488052_11076</name>
</gene>
<dbReference type="OrthoDB" id="9794540at2"/>
<dbReference type="RefSeq" id="WP_091645742.1">
    <property type="nucleotide sequence ID" value="NZ_FOEG01000010.1"/>
</dbReference>
<feature type="coiled-coil region" evidence="1">
    <location>
        <begin position="251"/>
        <end position="285"/>
    </location>
</feature>
<evidence type="ECO:0000313" key="3">
    <source>
        <dbReference type="EMBL" id="SEP11428.1"/>
    </source>
</evidence>
<feature type="coiled-coil region" evidence="1">
    <location>
        <begin position="328"/>
        <end position="366"/>
    </location>
</feature>
<evidence type="ECO:0000256" key="1">
    <source>
        <dbReference type="SAM" id="Coils"/>
    </source>
</evidence>
<evidence type="ECO:0008006" key="5">
    <source>
        <dbReference type="Google" id="ProtNLM"/>
    </source>
</evidence>
<feature type="transmembrane region" description="Helical" evidence="2">
    <location>
        <begin position="33"/>
        <end position="53"/>
    </location>
</feature>
<feature type="transmembrane region" description="Helical" evidence="2">
    <location>
        <begin position="181"/>
        <end position="204"/>
    </location>
</feature>
<keyword evidence="2" id="KW-0812">Transmembrane</keyword>
<protein>
    <recommendedName>
        <fullName evidence="5">MotA/TolQ/ExbB proton channel family protein</fullName>
    </recommendedName>
</protein>
<sequence>MRQPGRVLIWIVVFLLAVAAVAALLHARLADAFLANPVFNGMIVAVLVVGIIINVRQVVVLGPDAGWLRAWQRGAEQLPPPPRRGMLGSLGRMLQERGERVQLSTMSMRAILDGIRSRLDEARDLSRYFVGLLIFLGLLGTFWGLLDTLGGIGRVISGLSVGGGDATELFEQLRTGLEEPLAGMGTAFSSSLFGLAGALVLGFVDLQAGHAQNRFYNDLEEQLSGLTRFSSGALASVDTEHSVPSYIQALLEQTAESLDRLQRLVARREEERRSAEESVATITEQVGELAEQIRSEHKRMLSQARGQMELQPVLQRLAESLGERSEDSEGMEERLRSLDHTLHRLVEEMQTERTDLAAELRDEIRLLTRTVARSTGNDNGER</sequence>
<keyword evidence="1" id="KW-0175">Coiled coil</keyword>
<dbReference type="AlphaFoldDB" id="A0A1H8V9C9"/>
<keyword evidence="2" id="KW-0472">Membrane</keyword>
<proteinExistence type="predicted"/>
<keyword evidence="2" id="KW-1133">Transmembrane helix</keyword>
<reference evidence="3 4" key="1">
    <citation type="submission" date="2016-10" db="EMBL/GenBank/DDBJ databases">
        <authorList>
            <person name="de Groot N.N."/>
        </authorList>
    </citation>
    <scope>NUCLEOTIDE SEQUENCE [LARGE SCALE GENOMIC DNA]</scope>
    <source>
        <strain evidence="3 4">CGMCC 1.6291</strain>
    </source>
</reference>